<feature type="domain" description="Tip attachment protein J" evidence="1">
    <location>
        <begin position="263"/>
        <end position="380"/>
    </location>
</feature>
<dbReference type="EMBL" id="SDPT01000002">
    <property type="protein sequence ID" value="RXZ31411.1"/>
    <property type="molecule type" value="Genomic_DNA"/>
</dbReference>
<evidence type="ECO:0000313" key="4">
    <source>
        <dbReference type="Proteomes" id="UP000292347"/>
    </source>
</evidence>
<evidence type="ECO:0000313" key="3">
    <source>
        <dbReference type="EMBL" id="RXZ31411.1"/>
    </source>
</evidence>
<protein>
    <recommendedName>
        <fullName evidence="5">Tip attachment protein J domain-containing protein</fullName>
    </recommendedName>
</protein>
<evidence type="ECO:0000259" key="1">
    <source>
        <dbReference type="Pfam" id="PF13550"/>
    </source>
</evidence>
<sequence>MATLVLTVVGGAVGGPIGAALGATLGRAVDGSLSGAKGRQGPRLTELAVQTSSYATQIPRVFGTMRVAGSVIWATELVETRSSDSPGKGQPSVTRYSYSANFAVLLSGRPIQGIRRIWADGKLLRGAAGDWKAQTGFRLHRGDEAQQPDPLIAAVEGPGLAPAHRGCAYAVFEGLQLADFGNRIPSLTFEVEADLAPVTAGAVIQELSDGSIDAGEGALPLVGYSAQGDSVRAAVETLLTPAGYWIGRDGVRADAGGATTIGDLAARVDGAGRGRGVRTIAASDKAPAEVTIGYYEAARDYQTGVQRAVRSGATGRGVRIELPAVIAPAHARGLAERAIDALDLARETRRVCLDWSHAGIVPGDRVQIEGEPVQWRVAGWTLEHMVLTLDLKRIAGAAIPARGASGGRGTLAPDTLHGPTRLMAFELPPIDERTTEVAQVAVLASGALPGWRRAALLVSEDAGQSWEAVGGTAAPAVLGTVVAVPEAVPATLEDRRSTLEVEFPHDEMTLAGAGCAALDLGANLAMVGDELLQFAEAVQVAPGRWRLRRLWRGRRGTEAAIGSQKVGDGFALIRPDALRTLEPRRSGEGVRLRLRAAGIGDGVQGVPAEVTVTGQWLRPPSPVHLIVGKTASGVPQLSWVRRSRAGWHWPDGVEVPLGESAEAYEVRVLRIDGSATTIACAEPRLILPTELATGALRIEVRQIGNHGLSAPAILSLS</sequence>
<dbReference type="Pfam" id="PF23666">
    <property type="entry name" value="Rcc01698_C"/>
    <property type="match status" value="1"/>
</dbReference>
<dbReference type="RefSeq" id="WP_129341657.1">
    <property type="nucleotide sequence ID" value="NZ_JACIDD010000002.1"/>
</dbReference>
<dbReference type="Proteomes" id="UP000292347">
    <property type="component" value="Unassembled WGS sequence"/>
</dbReference>
<proteinExistence type="predicted"/>
<organism evidence="3 4">
    <name type="scientific">Sphingomonas desiccabilis</name>
    <dbReference type="NCBI Taxonomy" id="429134"/>
    <lineage>
        <taxon>Bacteria</taxon>
        <taxon>Pseudomonadati</taxon>
        <taxon>Pseudomonadota</taxon>
        <taxon>Alphaproteobacteria</taxon>
        <taxon>Sphingomonadales</taxon>
        <taxon>Sphingomonadaceae</taxon>
        <taxon>Sphingomonas</taxon>
    </lineage>
</organism>
<comment type="caution">
    <text evidence="3">The sequence shown here is derived from an EMBL/GenBank/DDBJ whole genome shotgun (WGS) entry which is preliminary data.</text>
</comment>
<keyword evidence="4" id="KW-1185">Reference proteome</keyword>
<reference evidence="3 4" key="1">
    <citation type="submission" date="2019-01" db="EMBL/GenBank/DDBJ databases">
        <title>Sphingomonas mucosissima sp. nov. and Sphingomonas desiccabilis sp. nov., from biological soil crusts in the Colorado Plateau, USA.</title>
        <authorList>
            <person name="Zhu D."/>
        </authorList>
    </citation>
    <scope>NUCLEOTIDE SEQUENCE [LARGE SCALE GENOMIC DNA]</scope>
    <source>
        <strain evidence="3 4">CP1D</strain>
    </source>
</reference>
<dbReference type="InterPro" id="IPR032876">
    <property type="entry name" value="J_dom"/>
</dbReference>
<name>A0A4Q2ISQ6_9SPHN</name>
<dbReference type="AlphaFoldDB" id="A0A4Q2ISQ6"/>
<feature type="domain" description="Rcc01698-like C-terminal" evidence="2">
    <location>
        <begin position="476"/>
        <end position="570"/>
    </location>
</feature>
<dbReference type="InterPro" id="IPR056490">
    <property type="entry name" value="Rcc01698_C"/>
</dbReference>
<evidence type="ECO:0008006" key="5">
    <source>
        <dbReference type="Google" id="ProtNLM"/>
    </source>
</evidence>
<dbReference type="Pfam" id="PF13550">
    <property type="entry name" value="Phage-tail_3"/>
    <property type="match status" value="1"/>
</dbReference>
<dbReference type="OrthoDB" id="8445115at2"/>
<accession>A0A4Q2ISQ6</accession>
<gene>
    <name evidence="3" type="ORF">EO081_09145</name>
</gene>
<evidence type="ECO:0000259" key="2">
    <source>
        <dbReference type="Pfam" id="PF23666"/>
    </source>
</evidence>